<name>A0A550BS41_9AGAR</name>
<evidence type="ECO:0000313" key="1">
    <source>
        <dbReference type="EMBL" id="TRM55354.1"/>
    </source>
</evidence>
<comment type="caution">
    <text evidence="1">The sequence shown here is derived from an EMBL/GenBank/DDBJ whole genome shotgun (WGS) entry which is preliminary data.</text>
</comment>
<feature type="non-terminal residue" evidence="1">
    <location>
        <position position="201"/>
    </location>
</feature>
<dbReference type="OrthoDB" id="2993529at2759"/>
<dbReference type="Proteomes" id="UP000320762">
    <property type="component" value="Unassembled WGS sequence"/>
</dbReference>
<accession>A0A550BS41</accession>
<sequence length="201" mass="23409">LAADMEELFEHVEAQFQRMSDKYDKKVQYFQELFYQRGLHSVHRREKTNAFNAFKSTIAANRREEGLPGLTVAQIAADEDYMKQYHDMTEEERTAMIDEHDKTKDRQTNAIRLSGKARYQDATFVFGQITTLIQGLRDRVGVEGFCVLVRREPSFYMKPLIYFTRKEVEDYMPIAVPRWDSVKVATLLESFAILGCNPDST</sequence>
<organism evidence="1 2">
    <name type="scientific">Schizophyllum amplum</name>
    <dbReference type="NCBI Taxonomy" id="97359"/>
    <lineage>
        <taxon>Eukaryota</taxon>
        <taxon>Fungi</taxon>
        <taxon>Dikarya</taxon>
        <taxon>Basidiomycota</taxon>
        <taxon>Agaricomycotina</taxon>
        <taxon>Agaricomycetes</taxon>
        <taxon>Agaricomycetidae</taxon>
        <taxon>Agaricales</taxon>
        <taxon>Schizophyllaceae</taxon>
        <taxon>Schizophyllum</taxon>
    </lineage>
</organism>
<keyword evidence="2" id="KW-1185">Reference proteome</keyword>
<dbReference type="STRING" id="97359.A0A550BS41"/>
<reference evidence="1 2" key="1">
    <citation type="journal article" date="2019" name="New Phytol.">
        <title>Comparative genomics reveals unique wood-decay strategies and fruiting body development in the Schizophyllaceae.</title>
        <authorList>
            <person name="Almasi E."/>
            <person name="Sahu N."/>
            <person name="Krizsan K."/>
            <person name="Balint B."/>
            <person name="Kovacs G.M."/>
            <person name="Kiss B."/>
            <person name="Cseklye J."/>
            <person name="Drula E."/>
            <person name="Henrissat B."/>
            <person name="Nagy I."/>
            <person name="Chovatia M."/>
            <person name="Adam C."/>
            <person name="LaButti K."/>
            <person name="Lipzen A."/>
            <person name="Riley R."/>
            <person name="Grigoriev I.V."/>
            <person name="Nagy L.G."/>
        </authorList>
    </citation>
    <scope>NUCLEOTIDE SEQUENCE [LARGE SCALE GENOMIC DNA]</scope>
    <source>
        <strain evidence="1 2">NL-1724</strain>
    </source>
</reference>
<dbReference type="AlphaFoldDB" id="A0A550BS41"/>
<evidence type="ECO:0000313" key="2">
    <source>
        <dbReference type="Proteomes" id="UP000320762"/>
    </source>
</evidence>
<gene>
    <name evidence="1" type="ORF">BD626DRAFT_367867</name>
</gene>
<feature type="non-terminal residue" evidence="1">
    <location>
        <position position="1"/>
    </location>
</feature>
<protein>
    <submittedName>
        <fullName evidence="1">Uncharacterized protein</fullName>
    </submittedName>
</protein>
<dbReference type="EMBL" id="VDMD01000168">
    <property type="protein sequence ID" value="TRM55354.1"/>
    <property type="molecule type" value="Genomic_DNA"/>
</dbReference>
<proteinExistence type="predicted"/>